<evidence type="ECO:0008006" key="4">
    <source>
        <dbReference type="Google" id="ProtNLM"/>
    </source>
</evidence>
<evidence type="ECO:0000256" key="1">
    <source>
        <dbReference type="SAM" id="MobiDB-lite"/>
    </source>
</evidence>
<dbReference type="Proteomes" id="UP000484381">
    <property type="component" value="Unassembled WGS sequence"/>
</dbReference>
<dbReference type="RefSeq" id="WP_152767723.1">
    <property type="nucleotide sequence ID" value="NZ_WHNP01000095.1"/>
</dbReference>
<evidence type="ECO:0000313" key="3">
    <source>
        <dbReference type="Proteomes" id="UP000484381"/>
    </source>
</evidence>
<reference evidence="2 3" key="1">
    <citation type="submission" date="2019-10" db="EMBL/GenBank/DDBJ databases">
        <title>Paraburkholderia sp. isolated from nodules of Mimosa pudica from Brazilian Atlantic Forest soils.</title>
        <authorList>
            <person name="Paulitsch F."/>
            <person name="Hungria M."/>
            <person name="Dall'Agnol R."/>
        </authorList>
    </citation>
    <scope>NUCLEOTIDE SEQUENCE [LARGE SCALE GENOMIC DNA]</scope>
    <source>
        <strain evidence="2 3">CNPSo 3157</strain>
    </source>
</reference>
<dbReference type="AlphaFoldDB" id="A0A7X1TKX9"/>
<name>A0A7X1TKX9_9BURK</name>
<protein>
    <recommendedName>
        <fullName evidence="4">Fis family transcriptional regulator</fullName>
    </recommendedName>
</protein>
<evidence type="ECO:0000313" key="2">
    <source>
        <dbReference type="EMBL" id="MPW23187.1"/>
    </source>
</evidence>
<feature type="region of interest" description="Disordered" evidence="1">
    <location>
        <begin position="1"/>
        <end position="21"/>
    </location>
</feature>
<keyword evidence="3" id="KW-1185">Reference proteome</keyword>
<comment type="caution">
    <text evidence="2">The sequence shown here is derived from an EMBL/GenBank/DDBJ whole genome shotgun (WGS) entry which is preliminary data.</text>
</comment>
<dbReference type="EMBL" id="WHNP01000095">
    <property type="protein sequence ID" value="MPW23187.1"/>
    <property type="molecule type" value="Genomic_DNA"/>
</dbReference>
<proteinExistence type="predicted"/>
<sequence>MARTIPFARTNQAARARRSKTMPLPMPRAEVDRVCLQVHVALDAMRRGMGNVNAAQTLCQVMILTGLLAEAGYGDATFEQMRVAESVVSAAFDRGRDSNLWGLDDDGFRQIAAIVATYDYQMQLAPLAAIAEASDRLERFRAGESFDQLLRKRA</sequence>
<organism evidence="2 3">
    <name type="scientific">Paraburkholderia franconis</name>
    <dbReference type="NCBI Taxonomy" id="2654983"/>
    <lineage>
        <taxon>Bacteria</taxon>
        <taxon>Pseudomonadati</taxon>
        <taxon>Pseudomonadota</taxon>
        <taxon>Betaproteobacteria</taxon>
        <taxon>Burkholderiales</taxon>
        <taxon>Burkholderiaceae</taxon>
        <taxon>Paraburkholderia</taxon>
    </lineage>
</organism>
<accession>A0A7X1TKX9</accession>
<gene>
    <name evidence="2" type="ORF">GCT13_42080</name>
</gene>